<sequence>MITTQRHSRRSFSNRLRYLAPVLLLSVIPVLEVDARSFRGNAFDLRTGKFLYSENHTEVYRDGQHAATTLLYKDPAEKVFAEKRSEYRPGSTVPSFRLEDRRSGYVEGCSPSGGAITLFHRDDTQSAQKSGSIPAGSDLVVDSGFHLYLKKNRDALLAGQTLVFRFGVPSRLTTFDFRVRKIADTEVNGRRAVRFQLAPDNLILRNIVAPILVDYDPATMDLLAYTGLSNIYDENGKAYNVYIVFQY</sequence>
<gene>
    <name evidence="1" type="ORF">F9K24_08355</name>
</gene>
<name>A0A833H2T6_9LEPT</name>
<proteinExistence type="predicted"/>
<organism evidence="1 2">
    <name type="scientific">Leptonema illini</name>
    <dbReference type="NCBI Taxonomy" id="183"/>
    <lineage>
        <taxon>Bacteria</taxon>
        <taxon>Pseudomonadati</taxon>
        <taxon>Spirochaetota</taxon>
        <taxon>Spirochaetia</taxon>
        <taxon>Leptospirales</taxon>
        <taxon>Leptospiraceae</taxon>
        <taxon>Leptonema</taxon>
    </lineage>
</organism>
<protein>
    <recommendedName>
        <fullName evidence="3">DUF3108 domain-containing protein</fullName>
    </recommendedName>
</protein>
<evidence type="ECO:0008006" key="3">
    <source>
        <dbReference type="Google" id="ProtNLM"/>
    </source>
</evidence>
<dbReference type="AlphaFoldDB" id="A0A833H2T6"/>
<dbReference type="Proteomes" id="UP000460298">
    <property type="component" value="Unassembled WGS sequence"/>
</dbReference>
<comment type="caution">
    <text evidence="1">The sequence shown here is derived from an EMBL/GenBank/DDBJ whole genome shotgun (WGS) entry which is preliminary data.</text>
</comment>
<accession>A0A833H2T6</accession>
<reference evidence="1 2" key="1">
    <citation type="submission" date="2019-10" db="EMBL/GenBank/DDBJ databases">
        <title>Extracellular Electron Transfer in a Candidatus Methanoperedens spp. Enrichment Culture.</title>
        <authorList>
            <person name="Berger S."/>
            <person name="Rangel Shaw D."/>
            <person name="Berben T."/>
            <person name="In 'T Zandt M."/>
            <person name="Frank J."/>
            <person name="Reimann J."/>
            <person name="Jetten M.S.M."/>
            <person name="Welte C.U."/>
        </authorList>
    </citation>
    <scope>NUCLEOTIDE SEQUENCE [LARGE SCALE GENOMIC DNA]</scope>
    <source>
        <strain evidence="1">SB12</strain>
    </source>
</reference>
<evidence type="ECO:0000313" key="1">
    <source>
        <dbReference type="EMBL" id="KAB2933351.1"/>
    </source>
</evidence>
<evidence type="ECO:0000313" key="2">
    <source>
        <dbReference type="Proteomes" id="UP000460298"/>
    </source>
</evidence>
<dbReference type="EMBL" id="WBUI01000006">
    <property type="protein sequence ID" value="KAB2933351.1"/>
    <property type="molecule type" value="Genomic_DNA"/>
</dbReference>